<dbReference type="GO" id="GO:0005634">
    <property type="term" value="C:nucleus"/>
    <property type="evidence" value="ECO:0007669"/>
    <property type="project" value="UniProtKB-SubCell"/>
</dbReference>
<dbReference type="Pfam" id="PF00454">
    <property type="entry name" value="PI3_PI4_kinase"/>
    <property type="match status" value="1"/>
</dbReference>
<feature type="compositionally biased region" description="Low complexity" evidence="13">
    <location>
        <begin position="2856"/>
        <end position="2865"/>
    </location>
</feature>
<dbReference type="GO" id="GO:0005524">
    <property type="term" value="F:ATP binding"/>
    <property type="evidence" value="ECO:0007669"/>
    <property type="project" value="UniProtKB-KW"/>
</dbReference>
<evidence type="ECO:0000313" key="18">
    <source>
        <dbReference type="Proteomes" id="UP000041254"/>
    </source>
</evidence>
<dbReference type="PANTHER" id="PTHR11139">
    <property type="entry name" value="ATAXIA TELANGIECTASIA MUTATED ATM -RELATED"/>
    <property type="match status" value="1"/>
</dbReference>
<dbReference type="Gene3D" id="3.30.1010.10">
    <property type="entry name" value="Phosphatidylinositol 3-kinase Catalytic Subunit, Chain A, domain 4"/>
    <property type="match status" value="1"/>
</dbReference>
<feature type="region of interest" description="Disordered" evidence="13">
    <location>
        <begin position="1823"/>
        <end position="1852"/>
    </location>
</feature>
<dbReference type="GO" id="GO:0005694">
    <property type="term" value="C:chromosome"/>
    <property type="evidence" value="ECO:0007669"/>
    <property type="project" value="TreeGrafter"/>
</dbReference>
<dbReference type="STRING" id="1169540.A0A0G4GDK0"/>
<evidence type="ECO:0000259" key="14">
    <source>
        <dbReference type="PROSITE" id="PS50290"/>
    </source>
</evidence>
<keyword evidence="9" id="KW-0067">ATP-binding</keyword>
<feature type="region of interest" description="Disordered" evidence="13">
    <location>
        <begin position="1902"/>
        <end position="1973"/>
    </location>
</feature>
<dbReference type="EMBL" id="CDMY01000635">
    <property type="protein sequence ID" value="CEM27483.1"/>
    <property type="molecule type" value="Genomic_DNA"/>
</dbReference>
<dbReference type="GO" id="GO:0000723">
    <property type="term" value="P:telomere maintenance"/>
    <property type="evidence" value="ECO:0007669"/>
    <property type="project" value="TreeGrafter"/>
</dbReference>
<keyword evidence="7" id="KW-0227">DNA damage</keyword>
<evidence type="ECO:0000256" key="11">
    <source>
        <dbReference type="ARBA" id="ARBA00023242"/>
    </source>
</evidence>
<dbReference type="InterPro" id="IPR050517">
    <property type="entry name" value="DDR_Repair_Kinase"/>
</dbReference>
<dbReference type="InterPro" id="IPR003152">
    <property type="entry name" value="FATC_dom"/>
</dbReference>
<dbReference type="PROSITE" id="PS51190">
    <property type="entry name" value="FATC"/>
    <property type="match status" value="1"/>
</dbReference>
<feature type="compositionally biased region" description="Polar residues" evidence="13">
    <location>
        <begin position="1140"/>
        <end position="1155"/>
    </location>
</feature>
<evidence type="ECO:0000256" key="3">
    <source>
        <dbReference type="ARBA" id="ARBA00012513"/>
    </source>
</evidence>
<dbReference type="PROSITE" id="PS50290">
    <property type="entry name" value="PI3_4_KINASE_3"/>
    <property type="match status" value="1"/>
</dbReference>
<dbReference type="InterPro" id="IPR057564">
    <property type="entry name" value="HEAT_ATR"/>
</dbReference>
<dbReference type="PROSITE" id="PS51189">
    <property type="entry name" value="FAT"/>
    <property type="match status" value="1"/>
</dbReference>
<feature type="domain" description="PI3K/PI4K catalytic" evidence="14">
    <location>
        <begin position="3514"/>
        <end position="3835"/>
    </location>
</feature>
<dbReference type="InterPro" id="IPR011009">
    <property type="entry name" value="Kinase-like_dom_sf"/>
</dbReference>
<evidence type="ECO:0000256" key="5">
    <source>
        <dbReference type="ARBA" id="ARBA00022679"/>
    </source>
</evidence>
<evidence type="ECO:0000256" key="2">
    <source>
        <dbReference type="ARBA" id="ARBA00010769"/>
    </source>
</evidence>
<dbReference type="InterPro" id="IPR000403">
    <property type="entry name" value="PI3/4_kinase_cat_dom"/>
</dbReference>
<keyword evidence="6" id="KW-0547">Nucleotide-binding</keyword>
<sequence>MDLPSSTSGPGGKEVDPLYQLLYWCEEGADRDGDLEHHVENCEPFSQLSQILPARLKAMGLADHPQQQQQQPDAGGAAAAAAGGGSEGGVRRGTGTDQQCTLLLLQRCFLGLMCRHAPAQFNLRRTMILLPNLAKMLPSGEMESLTGPFVETIVQVLRQLEMMDPNILSSAVADVSKHMQALVEGTTGSQSAEGLKIRVQPFQETLSHQLQNPSFARSWYGAEEALHLTTHMTILCAHLVAHCHCRMPPYMPAQLQEYLIAMVANLLAIGAREDTPRGQVMRQRRPLVTRQAVAAFLRIATVMERARGDRGPPNQGLSDTASSRLVSSLPGLIELWLRDECGRNHHMCLVVGLVQWFLKHGSSAFLFPALQPDTPTLINALQERWHEDWSLQVFACLRPLYPQLPPSFKRFLFPQDDPEPEPEDDFDDHTTSTSSAAAAAAAGGTASTSTRSTSLPPYRGPGCLRESMGASLAGDGDEEGSGDGMPSQAGLQRQKRRLKNLVEAYGKDHARTLMKQIKSYIHKETRQQSYRLSALQDTDQLEHLLWLLCVLAEAVCQTKTTASTASAAAAASAVGTSGLHAAHLQRSNGLKLKEMIKYFADTLSDLLQDDARARVLPRAPPDLLHHLIIYLGSLLSIATHTPIPDNPLFDQSQPPFAPQASFMAMSMSSQMTNMPDSESDVAVDTVALFELFNKAVGFYREAIRGRQGAMQVDAAEGQGQGEGGVQGEADERVPVSAMAQLCGALVSTPGVPADQKAKCFLDYLEEGVAEDPTGQSPSLLFIWTSLNQTVATDVMQAITEPQDVEGGACDGPSGIRISQGSTIKPLDIVDRMMTVSLRVLKEQASPAAVSTALYSVSLALALALDTPQGEQDDAMIKAQPLRDATKPGWAQFVLEDATEAGALSGRFGRRAPTSRNVRYNTYRCGTGIPLQPVDVCLRCKRRPTPQCTPPWQFAKIFSANALQLDKELSRKLTPWHQASSVWAGGRHGRGGGGWEKEIAIRTGELLHMASSGLFQVEGDESRCEDQQAWVTHVPLDAATTHPQPQQEPDSTDGRGALGVEGLPRCQHEDCGAVLPMQLGLMRDQPLDVGGKARPGQRWLKTVLHLRERGRFHECPPGDNGDDDGPAPMDIDDAFGKERSQNPGSHANLQILSPSSRGAHVPVPDTVGLLTNADILMEILQAAATHLHRKPQPAGEATADAPPASAAHPAPAVGPGHPGEQVQESVATLLTTAMLLMSRQDLSRHGEALLRIMHKVLQLDRKELVAKPIHKAYGSNIHSLFQSGKDKTLRQHTNEGAVWLAPIMRSNHLLSCLLAAETVMEDPPDMGPWLSTPGSAVEVGVEGGPSRQREEMRTPAELRMQTVCDRARLWLASAVTDWGPTLREDGQEKTSQLHEGPFLGTESMKRPLHMIMAQARGQKDWPIADKDKDKAAAKVSKWRHKLHEEVGVAPLDDSLETNENIFVPDPTWAAILFPFASCQLISTFFARTWRLSVRSNVAKDLRLHRPPPIDVPPHIAARDGPELTEDITCPSFEGMAQINPLAAQLDHVCHLIRVMVGGTVADFLDRMNDCVAVAMLLPPAKAIADRPPQQMHQRSAPAAAAAPATAAAAGSGGGSGGAVAAQRSPGDHGVYPKSVYNLLTVFLRGDGRGPTAASEVQRLFRRWAPAVIVLRNPRILDAMQGMCGPRSGDYRSTHRSHFLWTYIALGLHARIVKGIRIDFCFPYLIFIQNNIMEPDHLPSPNEIVRPLIMRIILNSLWRVTSPCYLQQLLFNPSALSGGTQSTQLSQPHTTPAPAQPAAAAAAAAGAAPPVPAAAAAAAIVIDDSDEDGSAPPPPPPPRAAKRERKGGRKEEVPAVDRTAALKIDDDGIFDVQTKVVRHVLFFMCSMVDIDNRSLSVSTPLTNLGLGSDGPQPMAVDDPHQPHRNPALKRTAPPPAAPAQKRPKAGAAAAAAGGGGGGGGGAGQGAGRRGEASREPWEEKVQNYLMMSNNFIFSLEKISDYVVRKAAAKDDSERGIQQCFVPGVAVSRDNEVVGAIPWPRMFRYVALLYDVAEKQLSPNFVKVLDFLRVLTNASGYHPGAVDCWRVLLSHVSFLVIRGHTHAMIDDLTTLHHNLARGGLASEEEKNRGAVARLIAFAVQEAERLVPDVLSRMPMLPASSAFEGPRKRIAKLRREKGVEDDNLVGRVRQVVEDLKKGNSFDARKAAVMTLRSLTETPDKRKTFHKQIVAHESQLQLLGELIKSLIDLAMEFGPEGEDGKDSDKGVSSQKAAMMGSLCLAALGDIGAVHPERLEQIMRRSPPVATTHNLPAAPQAAPPWHTRPDDLAIRVVDDFLVSYLNQNSMGYSAQEILRFLGIRGQLKEPRIIHSTEEFPKSEAEKVWMRFNAKLSQGQLIPYLDTSWGYTQGLASPSSLMGFIGWAIDDVVDKLGDTRLPGDKLYRGQLFKACYSAMFESPALAKFLLPHIMEILLEKAPDAVLSQARDRMLALFKSGRTTGENTAINADISTQPLVEAPRFLATQPGQAPMQEDLEDDDSGGPPAMGWRGDDNHSLAWSILFSLLDRLEEWRRCVEDDFLASKEQVEQYTYSSNVTDDQRREVGRRCNRKEYKFRRIHDFLKGFPLRTLAKTALEAGEHGRALLLLESDILGGSMPQMTASGAAEGGRPDTPYVHQSGHPLPHMPVLKEEDWVLLQGIYSGLRDTEGVVGATNNPERAPTLINLIYKSHQKGHWPRAISLYEEALRKKPDDPLLMRGYLQCLNCNGNRGTVQLVFKGFEDSMKPYIAAEGLQALWQLSQWGDIKPALDRAPTKDTPAMPPQCDGTTTLLGTIVPQLERDFQQHLGRIFNEIYCKKMGISGASASASASASGGSPSMELTPLDGRTDPSPSHIVAIDQARQELFSAFTAGAQDSHEHSSGLLERAYGFLEEFHMLSDLEWAVKLWKGKKDNWEAELGRTIFERLAVTKPSADTRARLLTANAAVCECIDQRELSMECIVKACRAIREEKANLPIPSQLHSWLQLAPRQREGEPVSDRFKDLFKAAQIEWAHILKQEGDVQGAISLLTPVIAALPPLPRDRHTAIDLKEYNLPEHFHGNEALVLRLKWVAEEGLLDPLTIVKGHNEAFERLGSSEMLHFEFARALDRLLTAVIKDKMPWRSTDPDSPKKIGASPGLRLVEVLKECVTHYMLTLKHGHKTLHHSLNRLLQVVFQSVPETDTDSSQPDSGGSPGPSHTSSRHAAAAPRSGGGAAAAAAAAGGSGRSSGSRSGSGQYTTSGASGARREMERNSLLLEGKAFEWSREERKAIRDGLRRILLERFRQIAPYKWMLILPQLISRVSHRHLGDFVKDLLVYMARAHPHQAAWHLLPLKRSNLDKKRQEKVADEIWGKVVYGHRTWQDRGRRELEGLFDEYYHFSHEMEIIAKDTMSRVPNIDRRDHIDSKDPWYWDYLKRFNSGPDPKHGIIVPILSQLSPRMPEAAPEPWDGPLNDRQAQIRPRFPDNTLWDSNTDTHTAYEGQITLSRFGSVVKIMRSKQRPKRITMEASNGREYHWLVKQEEKGDLRKDSRIMEVAQLCNYLFSHKRETQDIQLRTFSVVTLTEVTGMIEWVPYTTTMRNVLFEAWRVLFQGTKTLTRLKQDMLGLTQRYNDQKNNKEFKDRYKLYVEHAIKRWPPALHKWYMLHYGSDAMSWVAARRQYVSSTAAWSMVGFVVGLGDRHTDNILLDTVSGGVVHVDFDCIFGKGLELCIPEVVPFRLTPNVVSGLGALGIEGPFRLQCEKIMKVLRDNKDTLLSVFEGFLYDPLFDWMSEAERAAKRQLPTTMVGFDAKEVEVMLLEHRIEQSVNQVQKKLRGMVNFAPIGPPKDYVPPDGQQPHHPHHTHGSGNVLSRRETVSDRPAASAGQDRGGLLSIECQVDELMQAAMDKGNLCLMYGGWTPWV</sequence>
<dbReference type="PANTHER" id="PTHR11139:SF69">
    <property type="entry name" value="SERINE_THREONINE-PROTEIN KINASE ATR"/>
    <property type="match status" value="1"/>
</dbReference>
<keyword evidence="5" id="KW-0808">Transferase</keyword>
<feature type="region of interest" description="Disordered" evidence="13">
    <location>
        <begin position="1186"/>
        <end position="1220"/>
    </location>
</feature>
<dbReference type="SUPFAM" id="SSF56112">
    <property type="entry name" value="Protein kinase-like (PK-like)"/>
    <property type="match status" value="1"/>
</dbReference>
<feature type="region of interest" description="Disordered" evidence="13">
    <location>
        <begin position="1776"/>
        <end position="1796"/>
    </location>
</feature>
<protein>
    <recommendedName>
        <fullName evidence="12">Serine/threonine-protein kinase ATR</fullName>
        <ecNumber evidence="3">2.7.11.1</ecNumber>
    </recommendedName>
</protein>
<dbReference type="GO" id="GO:0000077">
    <property type="term" value="P:DNA damage checkpoint signaling"/>
    <property type="evidence" value="ECO:0007669"/>
    <property type="project" value="TreeGrafter"/>
</dbReference>
<evidence type="ECO:0000256" key="1">
    <source>
        <dbReference type="ARBA" id="ARBA00004123"/>
    </source>
</evidence>
<feature type="compositionally biased region" description="Polar residues" evidence="13">
    <location>
        <begin position="1776"/>
        <end position="1788"/>
    </location>
</feature>
<dbReference type="Proteomes" id="UP000041254">
    <property type="component" value="Unassembled WGS sequence"/>
</dbReference>
<feature type="region of interest" description="Disordered" evidence="13">
    <location>
        <begin position="2856"/>
        <end position="2880"/>
    </location>
</feature>
<name>A0A0G4GDK0_VITBC</name>
<proteinExistence type="inferred from homology"/>
<dbReference type="SMART" id="SM01343">
    <property type="entry name" value="FATC"/>
    <property type="match status" value="1"/>
</dbReference>
<organism evidence="17 18">
    <name type="scientific">Vitrella brassicaformis (strain CCMP3155)</name>
    <dbReference type="NCBI Taxonomy" id="1169540"/>
    <lineage>
        <taxon>Eukaryota</taxon>
        <taxon>Sar</taxon>
        <taxon>Alveolata</taxon>
        <taxon>Colpodellida</taxon>
        <taxon>Vitrellaceae</taxon>
        <taxon>Vitrella</taxon>
    </lineage>
</organism>
<feature type="compositionally biased region" description="Gly residues" evidence="13">
    <location>
        <begin position="1950"/>
        <end position="1965"/>
    </location>
</feature>
<feature type="region of interest" description="Disordered" evidence="13">
    <location>
        <begin position="1109"/>
        <end position="1157"/>
    </location>
</feature>
<dbReference type="GO" id="GO:0006281">
    <property type="term" value="P:DNA repair"/>
    <property type="evidence" value="ECO:0007669"/>
    <property type="project" value="UniProtKB-KW"/>
</dbReference>
<evidence type="ECO:0000259" key="15">
    <source>
        <dbReference type="PROSITE" id="PS51189"/>
    </source>
</evidence>
<dbReference type="VEuPathDB" id="CryptoDB:Vbra_17473"/>
<feature type="compositionally biased region" description="Acidic residues" evidence="13">
    <location>
        <begin position="416"/>
        <end position="427"/>
    </location>
</feature>
<feature type="compositionally biased region" description="Low complexity" evidence="13">
    <location>
        <begin position="431"/>
        <end position="454"/>
    </location>
</feature>
<dbReference type="Pfam" id="PF23593">
    <property type="entry name" value="HEAT_ATR"/>
    <property type="match status" value="1"/>
</dbReference>
<comment type="subcellular location">
    <subcellularLocation>
        <location evidence="1">Nucleus</location>
    </subcellularLocation>
</comment>
<feature type="compositionally biased region" description="Low complexity" evidence="13">
    <location>
        <begin position="66"/>
        <end position="81"/>
    </location>
</feature>
<evidence type="ECO:0000256" key="4">
    <source>
        <dbReference type="ARBA" id="ARBA00022527"/>
    </source>
</evidence>
<feature type="region of interest" description="Disordered" evidence="13">
    <location>
        <begin position="411"/>
        <end position="495"/>
    </location>
</feature>
<evidence type="ECO:0000256" key="6">
    <source>
        <dbReference type="ARBA" id="ARBA00022741"/>
    </source>
</evidence>
<keyword evidence="11" id="KW-0539">Nucleus</keyword>
<feature type="compositionally biased region" description="Low complexity" evidence="13">
    <location>
        <begin position="1192"/>
        <end position="1218"/>
    </location>
</feature>
<evidence type="ECO:0000259" key="16">
    <source>
        <dbReference type="PROSITE" id="PS51190"/>
    </source>
</evidence>
<evidence type="ECO:0000256" key="10">
    <source>
        <dbReference type="ARBA" id="ARBA00023204"/>
    </source>
</evidence>
<dbReference type="InParanoid" id="A0A0G4GDK0"/>
<keyword evidence="18" id="KW-1185">Reference proteome</keyword>
<dbReference type="SMART" id="SM00146">
    <property type="entry name" value="PI3Kc"/>
    <property type="match status" value="1"/>
</dbReference>
<dbReference type="GO" id="GO:0004674">
    <property type="term" value="F:protein serine/threonine kinase activity"/>
    <property type="evidence" value="ECO:0007669"/>
    <property type="project" value="UniProtKB-KW"/>
</dbReference>
<evidence type="ECO:0000256" key="13">
    <source>
        <dbReference type="SAM" id="MobiDB-lite"/>
    </source>
</evidence>
<feature type="compositionally biased region" description="Gly residues" evidence="13">
    <location>
        <begin position="82"/>
        <end position="92"/>
    </location>
</feature>
<dbReference type="Gene3D" id="1.10.1070.11">
    <property type="entry name" value="Phosphatidylinositol 3-/4-kinase, catalytic domain"/>
    <property type="match status" value="1"/>
</dbReference>
<evidence type="ECO:0000256" key="9">
    <source>
        <dbReference type="ARBA" id="ARBA00022840"/>
    </source>
</evidence>
<feature type="region of interest" description="Disordered" evidence="13">
    <location>
        <begin position="61"/>
        <end position="93"/>
    </location>
</feature>
<reference evidence="17 18" key="1">
    <citation type="submission" date="2014-11" db="EMBL/GenBank/DDBJ databases">
        <authorList>
            <person name="Zhu J."/>
            <person name="Qi W."/>
            <person name="Song R."/>
        </authorList>
    </citation>
    <scope>NUCLEOTIDE SEQUENCE [LARGE SCALE GENOMIC DNA]</scope>
</reference>
<dbReference type="Pfam" id="PF02260">
    <property type="entry name" value="FATC"/>
    <property type="match status" value="1"/>
</dbReference>
<comment type="similarity">
    <text evidence="2">Belongs to the PI3/PI4-kinase family. ATM subfamily.</text>
</comment>
<dbReference type="EC" id="2.7.11.1" evidence="3"/>
<dbReference type="InterPro" id="IPR018936">
    <property type="entry name" value="PI3/4_kinase_CS"/>
</dbReference>
<feature type="domain" description="FATC" evidence="16">
    <location>
        <begin position="3894"/>
        <end position="3926"/>
    </location>
</feature>
<feature type="domain" description="FAT" evidence="15">
    <location>
        <begin position="2620"/>
        <end position="3363"/>
    </location>
</feature>
<dbReference type="InterPro" id="IPR014009">
    <property type="entry name" value="PIK_FAT"/>
</dbReference>
<keyword evidence="10" id="KW-0234">DNA repair</keyword>
<dbReference type="InterPro" id="IPR036940">
    <property type="entry name" value="PI3/4_kinase_cat_sf"/>
</dbReference>
<evidence type="ECO:0000256" key="12">
    <source>
        <dbReference type="ARBA" id="ARBA00024420"/>
    </source>
</evidence>
<gene>
    <name evidence="17" type="ORF">Vbra_17473</name>
</gene>
<feature type="region of interest" description="Disordered" evidence="13">
    <location>
        <begin position="3850"/>
        <end position="3891"/>
    </location>
</feature>
<feature type="region of interest" description="Disordered" evidence="13">
    <location>
        <begin position="3206"/>
        <end position="3276"/>
    </location>
</feature>
<accession>A0A0G4GDK0</accession>
<feature type="compositionally biased region" description="Acidic residues" evidence="13">
    <location>
        <begin position="1119"/>
        <end position="1132"/>
    </location>
</feature>
<dbReference type="OrthoDB" id="381190at2759"/>
<dbReference type="CDD" id="cd00892">
    <property type="entry name" value="PIKKc_ATR"/>
    <property type="match status" value="1"/>
</dbReference>
<evidence type="ECO:0000313" key="17">
    <source>
        <dbReference type="EMBL" id="CEM27483.1"/>
    </source>
</evidence>
<keyword evidence="8" id="KW-0418">Kinase</keyword>
<evidence type="ECO:0000256" key="7">
    <source>
        <dbReference type="ARBA" id="ARBA00022763"/>
    </source>
</evidence>
<dbReference type="PROSITE" id="PS00916">
    <property type="entry name" value="PI3_4_KINASE_2"/>
    <property type="match status" value="1"/>
</dbReference>
<keyword evidence="4" id="KW-0723">Serine/threonine-protein kinase</keyword>
<evidence type="ECO:0000256" key="8">
    <source>
        <dbReference type="ARBA" id="ARBA00022777"/>
    </source>
</evidence>
<feature type="compositionally biased region" description="Low complexity" evidence="13">
    <location>
        <begin position="3211"/>
        <end position="3262"/>
    </location>
</feature>